<comment type="subcellular location">
    <subcellularLocation>
        <location evidence="1">Membrane</location>
        <topology evidence="1">Single-pass type II membrane protein</topology>
    </subcellularLocation>
</comment>
<dbReference type="WBParaSite" id="TREG1_24540.2">
    <property type="protein sequence ID" value="TREG1_24540.2"/>
    <property type="gene ID" value="TREG1_24540"/>
</dbReference>
<evidence type="ECO:0000256" key="2">
    <source>
        <dbReference type="ARBA" id="ARBA00005876"/>
    </source>
</evidence>
<dbReference type="GO" id="GO:1990573">
    <property type="term" value="P:potassium ion import across plasma membrane"/>
    <property type="evidence" value="ECO:0007669"/>
    <property type="project" value="TreeGrafter"/>
</dbReference>
<dbReference type="GO" id="GO:0030007">
    <property type="term" value="P:intracellular potassium ion homeostasis"/>
    <property type="evidence" value="ECO:0007669"/>
    <property type="project" value="TreeGrafter"/>
</dbReference>
<evidence type="ECO:0000256" key="6">
    <source>
        <dbReference type="ARBA" id="ARBA00023136"/>
    </source>
</evidence>
<keyword evidence="3 7" id="KW-0812">Transmembrane</keyword>
<keyword evidence="8" id="KW-1185">Reference proteome</keyword>
<dbReference type="GO" id="GO:0006883">
    <property type="term" value="P:intracellular sodium ion homeostasis"/>
    <property type="evidence" value="ECO:0007669"/>
    <property type="project" value="TreeGrafter"/>
</dbReference>
<feature type="transmembrane region" description="Helical" evidence="7">
    <location>
        <begin position="6"/>
        <end position="23"/>
    </location>
</feature>
<dbReference type="Pfam" id="PF00287">
    <property type="entry name" value="Na_K-ATPase"/>
    <property type="match status" value="1"/>
</dbReference>
<dbReference type="GO" id="GO:0036376">
    <property type="term" value="P:sodium ion export across plasma membrane"/>
    <property type="evidence" value="ECO:0007669"/>
    <property type="project" value="TreeGrafter"/>
</dbReference>
<reference evidence="8" key="1">
    <citation type="submission" date="2022-06" db="EMBL/GenBank/DDBJ databases">
        <authorList>
            <person name="Berger JAMES D."/>
            <person name="Berger JAMES D."/>
        </authorList>
    </citation>
    <scope>NUCLEOTIDE SEQUENCE [LARGE SCALE GENOMIC DNA]</scope>
</reference>
<dbReference type="PANTHER" id="PTHR11523:SF28">
    <property type="entry name" value="NA_K-ATPASE BETA SUBUNIT ISOFORM 4-RELATED"/>
    <property type="match status" value="1"/>
</dbReference>
<dbReference type="Gene3D" id="2.60.40.1660">
    <property type="entry name" value="Na, k-atpase alpha subunit"/>
    <property type="match status" value="1"/>
</dbReference>
<reference evidence="9 10" key="2">
    <citation type="submission" date="2023-11" db="UniProtKB">
        <authorList>
            <consortium name="WormBaseParasite"/>
        </authorList>
    </citation>
    <scope>IDENTIFICATION</scope>
</reference>
<evidence type="ECO:0000313" key="9">
    <source>
        <dbReference type="WBParaSite" id="TREG1_24540.1"/>
    </source>
</evidence>
<organism evidence="8 10">
    <name type="scientific">Trichobilharzia regenti</name>
    <name type="common">Nasal bird schistosome</name>
    <dbReference type="NCBI Taxonomy" id="157069"/>
    <lineage>
        <taxon>Eukaryota</taxon>
        <taxon>Metazoa</taxon>
        <taxon>Spiralia</taxon>
        <taxon>Lophotrochozoa</taxon>
        <taxon>Platyhelminthes</taxon>
        <taxon>Trematoda</taxon>
        <taxon>Digenea</taxon>
        <taxon>Strigeidida</taxon>
        <taxon>Schistosomatoidea</taxon>
        <taxon>Schistosomatidae</taxon>
        <taxon>Trichobilharzia</taxon>
    </lineage>
</organism>
<sequence>MYVIVYLISIHHFHQLIMLNYFSRNETKNKSQRRQIYQTLLQPQTRKRNHSDLFKSLVFFILFYAILFGILICLLGLFLYKIIDANKPYLTGSYSSLENSPGLSVVPVTSTQMNLIAYKDGKQDSFLAYHDALIAFLLHYEYNSYTGNSLRDCLQENNSQALTAETLVQTSCVFNLDWSYKCNINNMFGFDNASPCFLIKLNRIYGWLPPILSEEKGVKICCRGANPNDDILLGTMCLYDAYVHTEEGCERQCAFIPHQYFPYLNQESYRSPLIFLQLINPKRNVLMQIRCETVNLPETVSVQFALLID</sequence>
<protein>
    <submittedName>
        <fullName evidence="9 10">Uncharacterized protein</fullName>
    </submittedName>
</protein>
<keyword evidence="4" id="KW-0735">Signal-anchor</keyword>
<dbReference type="GO" id="GO:0005890">
    <property type="term" value="C:sodium:potassium-exchanging ATPase complex"/>
    <property type="evidence" value="ECO:0007669"/>
    <property type="project" value="InterPro"/>
</dbReference>
<dbReference type="InterPro" id="IPR000402">
    <property type="entry name" value="Na/K_ATPase_sub_beta"/>
</dbReference>
<dbReference type="InterPro" id="IPR038702">
    <property type="entry name" value="Na/K_ATPase_sub_beta_sf"/>
</dbReference>
<dbReference type="WBParaSite" id="TREG1_24540.1">
    <property type="protein sequence ID" value="TREG1_24540.1"/>
    <property type="gene ID" value="TREG1_24540"/>
</dbReference>
<comment type="similarity">
    <text evidence="2">Belongs to the X(+)/potassium ATPases subunit beta family.</text>
</comment>
<dbReference type="AlphaFoldDB" id="A0AA85JJU3"/>
<evidence type="ECO:0000256" key="1">
    <source>
        <dbReference type="ARBA" id="ARBA00004606"/>
    </source>
</evidence>
<dbReference type="PANTHER" id="PTHR11523">
    <property type="entry name" value="SODIUM/POTASSIUM-DEPENDENT ATPASE BETA SUBUNIT"/>
    <property type="match status" value="1"/>
</dbReference>
<evidence type="ECO:0000256" key="7">
    <source>
        <dbReference type="SAM" id="Phobius"/>
    </source>
</evidence>
<proteinExistence type="inferred from homology"/>
<keyword evidence="5 7" id="KW-1133">Transmembrane helix</keyword>
<feature type="transmembrane region" description="Helical" evidence="7">
    <location>
        <begin position="57"/>
        <end position="80"/>
    </location>
</feature>
<evidence type="ECO:0000256" key="4">
    <source>
        <dbReference type="ARBA" id="ARBA00022968"/>
    </source>
</evidence>
<evidence type="ECO:0000256" key="3">
    <source>
        <dbReference type="ARBA" id="ARBA00022692"/>
    </source>
</evidence>
<evidence type="ECO:0000313" key="10">
    <source>
        <dbReference type="WBParaSite" id="TREG1_24540.2"/>
    </source>
</evidence>
<evidence type="ECO:0000313" key="8">
    <source>
        <dbReference type="Proteomes" id="UP000050795"/>
    </source>
</evidence>
<evidence type="ECO:0000256" key="5">
    <source>
        <dbReference type="ARBA" id="ARBA00022989"/>
    </source>
</evidence>
<accession>A0AA85JJU3</accession>
<dbReference type="GO" id="GO:0001671">
    <property type="term" value="F:ATPase activator activity"/>
    <property type="evidence" value="ECO:0007669"/>
    <property type="project" value="TreeGrafter"/>
</dbReference>
<dbReference type="Proteomes" id="UP000050795">
    <property type="component" value="Unassembled WGS sequence"/>
</dbReference>
<keyword evidence="6 7" id="KW-0472">Membrane</keyword>
<name>A0AA85JJU3_TRIRE</name>